<dbReference type="RefSeq" id="WP_119948905.1">
    <property type="nucleotide sequence ID" value="NZ_QZEZ01000001.1"/>
</dbReference>
<feature type="domain" description="Carbohydrate kinase PfkB" evidence="6">
    <location>
        <begin position="3"/>
        <end position="297"/>
    </location>
</feature>
<evidence type="ECO:0000313" key="8">
    <source>
        <dbReference type="Proteomes" id="UP000265614"/>
    </source>
</evidence>
<dbReference type="InterPro" id="IPR029056">
    <property type="entry name" value="Ribokinase-like"/>
</dbReference>
<evidence type="ECO:0000256" key="4">
    <source>
        <dbReference type="ARBA" id="ARBA00022777"/>
    </source>
</evidence>
<name>A0A3A3Z4U8_9ACTN</name>
<evidence type="ECO:0000259" key="6">
    <source>
        <dbReference type="Pfam" id="PF00294"/>
    </source>
</evidence>
<proteinExistence type="inferred from homology"/>
<reference evidence="7 8" key="1">
    <citation type="submission" date="2018-09" db="EMBL/GenBank/DDBJ databases">
        <title>YIM 75000 draft genome.</title>
        <authorList>
            <person name="Tang S."/>
            <person name="Feng Y."/>
        </authorList>
    </citation>
    <scope>NUCLEOTIDE SEQUENCE [LARGE SCALE GENOMIC DNA]</scope>
    <source>
        <strain evidence="7 8">YIM 75000</strain>
    </source>
</reference>
<keyword evidence="4 7" id="KW-0418">Kinase</keyword>
<dbReference type="GO" id="GO:0016301">
    <property type="term" value="F:kinase activity"/>
    <property type="evidence" value="ECO:0007669"/>
    <property type="project" value="UniProtKB-KW"/>
</dbReference>
<protein>
    <submittedName>
        <fullName evidence="7">Carbohydrate kinase</fullName>
    </submittedName>
</protein>
<evidence type="ECO:0000256" key="2">
    <source>
        <dbReference type="ARBA" id="ARBA00022679"/>
    </source>
</evidence>
<sequence>MTVTVVGEALVDLVRRTDGTEVAHPGGSPANVAVGLARLGCPVELVTRYADDAHGALVDAHLRGNGVRLGPGTTGAPATSVAAATLDADGTASYDFSLAWDLGDGTPGLADGTTCLHTGSIGATLEPGAAAVRRMVAAARGRATVSYDPNARPALMGAPERAREQVEALVAQSDVVKVSDEDLAWLRPGEPYDAVATGWLGLGPALVVVTRGADGPWAVAASGVVQRPAVRVDVVDTVGAGDAFMAGLLDGLHRRELLGPAAAERLRALDPEALTALLDEAALVAAMTVARPGADPPTREEVAARRAGGA</sequence>
<dbReference type="Pfam" id="PF00294">
    <property type="entry name" value="PfkB"/>
    <property type="match status" value="1"/>
</dbReference>
<keyword evidence="3" id="KW-0547">Nucleotide-binding</keyword>
<dbReference type="PANTHER" id="PTHR43085:SF1">
    <property type="entry name" value="PSEUDOURIDINE KINASE-RELATED"/>
    <property type="match status" value="1"/>
</dbReference>
<organism evidence="7 8">
    <name type="scientific">Vallicoccus soli</name>
    <dbReference type="NCBI Taxonomy" id="2339232"/>
    <lineage>
        <taxon>Bacteria</taxon>
        <taxon>Bacillati</taxon>
        <taxon>Actinomycetota</taxon>
        <taxon>Actinomycetes</taxon>
        <taxon>Motilibacterales</taxon>
        <taxon>Vallicoccaceae</taxon>
        <taxon>Vallicoccus</taxon>
    </lineage>
</organism>
<dbReference type="SUPFAM" id="SSF53613">
    <property type="entry name" value="Ribokinase-like"/>
    <property type="match status" value="1"/>
</dbReference>
<dbReference type="OrthoDB" id="9795789at2"/>
<comment type="similarity">
    <text evidence="1">Belongs to the carbohydrate kinase PfkB family.</text>
</comment>
<dbReference type="InterPro" id="IPR050306">
    <property type="entry name" value="PfkB_Carbo_kinase"/>
</dbReference>
<gene>
    <name evidence="7" type="ORF">D5H78_03195</name>
</gene>
<dbReference type="InterPro" id="IPR002173">
    <property type="entry name" value="Carboh/pur_kinase_PfkB_CS"/>
</dbReference>
<keyword evidence="8" id="KW-1185">Reference proteome</keyword>
<evidence type="ECO:0000256" key="3">
    <source>
        <dbReference type="ARBA" id="ARBA00022741"/>
    </source>
</evidence>
<dbReference type="Proteomes" id="UP000265614">
    <property type="component" value="Unassembled WGS sequence"/>
</dbReference>
<dbReference type="GO" id="GO:0005524">
    <property type="term" value="F:ATP binding"/>
    <property type="evidence" value="ECO:0007669"/>
    <property type="project" value="UniProtKB-KW"/>
</dbReference>
<dbReference type="Gene3D" id="3.40.1190.20">
    <property type="match status" value="1"/>
</dbReference>
<keyword evidence="2" id="KW-0808">Transferase</keyword>
<dbReference type="CDD" id="cd01167">
    <property type="entry name" value="bac_FRK"/>
    <property type="match status" value="1"/>
</dbReference>
<dbReference type="PANTHER" id="PTHR43085">
    <property type="entry name" value="HEXOKINASE FAMILY MEMBER"/>
    <property type="match status" value="1"/>
</dbReference>
<dbReference type="InterPro" id="IPR011611">
    <property type="entry name" value="PfkB_dom"/>
</dbReference>
<accession>A0A3A3Z4U8</accession>
<evidence type="ECO:0000256" key="5">
    <source>
        <dbReference type="ARBA" id="ARBA00022840"/>
    </source>
</evidence>
<dbReference type="EMBL" id="QZEZ01000001">
    <property type="protein sequence ID" value="RJK97978.1"/>
    <property type="molecule type" value="Genomic_DNA"/>
</dbReference>
<evidence type="ECO:0000313" key="7">
    <source>
        <dbReference type="EMBL" id="RJK97978.1"/>
    </source>
</evidence>
<dbReference type="PROSITE" id="PS00584">
    <property type="entry name" value="PFKB_KINASES_2"/>
    <property type="match status" value="1"/>
</dbReference>
<keyword evidence="5" id="KW-0067">ATP-binding</keyword>
<evidence type="ECO:0000256" key="1">
    <source>
        <dbReference type="ARBA" id="ARBA00010688"/>
    </source>
</evidence>
<comment type="caution">
    <text evidence="7">The sequence shown here is derived from an EMBL/GenBank/DDBJ whole genome shotgun (WGS) entry which is preliminary data.</text>
</comment>
<dbReference type="AlphaFoldDB" id="A0A3A3Z4U8"/>